<feature type="region of interest" description="Disordered" evidence="1">
    <location>
        <begin position="1"/>
        <end position="20"/>
    </location>
</feature>
<protein>
    <submittedName>
        <fullName evidence="2">Uncharacterized protein</fullName>
    </submittedName>
</protein>
<dbReference type="EMBL" id="MH727552">
    <property type="protein sequence ID" value="AYB69806.1"/>
    <property type="molecule type" value="Genomic_DNA"/>
</dbReference>
<name>A0A385UFE0_9CAUD</name>
<evidence type="ECO:0000313" key="2">
    <source>
        <dbReference type="EMBL" id="AYB69806.1"/>
    </source>
</evidence>
<reference evidence="2 3" key="1">
    <citation type="submission" date="2018-08" db="EMBL/GenBank/DDBJ databases">
        <authorList>
            <person name="Ardery S.C."/>
            <person name="Daly K.B."/>
            <person name="Whitehead I.W."/>
            <person name="Huttelmaier S.A."/>
            <person name="Tobiason D.M."/>
            <person name="Delesalle V.A."/>
            <person name="Garlena R.A."/>
            <person name="Russell D.A."/>
            <person name="Pope W.H."/>
            <person name="Jacobs-Sera D."/>
            <person name="Hatfull G.F."/>
        </authorList>
    </citation>
    <scope>NUCLEOTIDE SEQUENCE [LARGE SCALE GENOMIC DNA]</scope>
</reference>
<keyword evidence="3" id="KW-1185">Reference proteome</keyword>
<proteinExistence type="predicted"/>
<gene>
    <name evidence="2" type="primary">89</name>
    <name evidence="2" type="ORF">SEA_KIDNEYBEAN_89</name>
</gene>
<evidence type="ECO:0000313" key="3">
    <source>
        <dbReference type="Proteomes" id="UP000282667"/>
    </source>
</evidence>
<evidence type="ECO:0000256" key="1">
    <source>
        <dbReference type="SAM" id="MobiDB-lite"/>
    </source>
</evidence>
<dbReference type="Proteomes" id="UP000282667">
    <property type="component" value="Segment"/>
</dbReference>
<dbReference type="GeneID" id="65116109"/>
<dbReference type="KEGG" id="vg:65116109"/>
<dbReference type="RefSeq" id="YP_010098437.1">
    <property type="nucleotide sequence ID" value="NC_055767.1"/>
</dbReference>
<accession>A0A385UFE0</accession>
<sequence length="128" mass="14409">MSARSDAWRPGAPGMLTSGDVWSQSRPATVNVLMWSADNAEGNNVYARPRGPIADVVRDLVWQTWRELRPTLAQRYPDAIVTVRPDDCYRGRWHYTVWSHPLVSSVDVDRDSPVTSVVSARDVDETRG</sequence>
<organism evidence="2 3">
    <name type="scientific">Gordonia phage KidneyBean</name>
    <dbReference type="NCBI Taxonomy" id="2301603"/>
    <lineage>
        <taxon>Viruses</taxon>
        <taxon>Duplodnaviria</taxon>
        <taxon>Heunggongvirae</taxon>
        <taxon>Uroviricota</taxon>
        <taxon>Caudoviricetes</taxon>
        <taxon>Zierdtviridae</taxon>
        <taxon>Emilbogenvirinae</taxon>
        <taxon>Foxborovirus</taxon>
        <taxon>Foxborovirus kidneybean</taxon>
    </lineage>
</organism>